<dbReference type="InterPro" id="IPR006143">
    <property type="entry name" value="RND_pump_MFP"/>
</dbReference>
<dbReference type="Gene3D" id="2.40.50.100">
    <property type="match status" value="1"/>
</dbReference>
<dbReference type="Pfam" id="PF25917">
    <property type="entry name" value="BSH_RND"/>
    <property type="match status" value="1"/>
</dbReference>
<dbReference type="Gene3D" id="2.40.420.20">
    <property type="match status" value="1"/>
</dbReference>
<dbReference type="AlphaFoldDB" id="A0A381P8X0"/>
<dbReference type="InterPro" id="IPR058792">
    <property type="entry name" value="Beta-barrel_RND_2"/>
</dbReference>
<feature type="domain" description="Multidrug resistance protein MdtA-like barrel-sandwich hybrid" evidence="2">
    <location>
        <begin position="44"/>
        <end position="181"/>
    </location>
</feature>
<accession>A0A381P8X0</accession>
<organism evidence="4">
    <name type="scientific">marine metagenome</name>
    <dbReference type="NCBI Taxonomy" id="408172"/>
    <lineage>
        <taxon>unclassified sequences</taxon>
        <taxon>metagenomes</taxon>
        <taxon>ecological metagenomes</taxon>
    </lineage>
</organism>
<dbReference type="PANTHER" id="PTHR30469">
    <property type="entry name" value="MULTIDRUG RESISTANCE PROTEIN MDTA"/>
    <property type="match status" value="1"/>
</dbReference>
<evidence type="ECO:0000256" key="1">
    <source>
        <dbReference type="SAM" id="MobiDB-lite"/>
    </source>
</evidence>
<proteinExistence type="predicted"/>
<evidence type="ECO:0000259" key="3">
    <source>
        <dbReference type="Pfam" id="PF25954"/>
    </source>
</evidence>
<name>A0A381P8X0_9ZZZZ</name>
<reference evidence="4" key="1">
    <citation type="submission" date="2018-05" db="EMBL/GenBank/DDBJ databases">
        <authorList>
            <person name="Lanie J.A."/>
            <person name="Ng W.-L."/>
            <person name="Kazmierczak K.M."/>
            <person name="Andrzejewski T.M."/>
            <person name="Davidsen T.M."/>
            <person name="Wayne K.J."/>
            <person name="Tettelin H."/>
            <person name="Glass J.I."/>
            <person name="Rusch D."/>
            <person name="Podicherti R."/>
            <person name="Tsui H.-C.T."/>
            <person name="Winkler M.E."/>
        </authorList>
    </citation>
    <scope>NUCLEOTIDE SEQUENCE</scope>
</reference>
<evidence type="ECO:0000313" key="4">
    <source>
        <dbReference type="EMBL" id="SUZ63064.1"/>
    </source>
</evidence>
<gene>
    <name evidence="4" type="ORF">METZ01_LOCUS15918</name>
</gene>
<dbReference type="Gene3D" id="1.10.287.470">
    <property type="entry name" value="Helix hairpin bin"/>
    <property type="match status" value="1"/>
</dbReference>
<dbReference type="Pfam" id="PF25954">
    <property type="entry name" value="Beta-barrel_RND_2"/>
    <property type="match status" value="1"/>
</dbReference>
<evidence type="ECO:0000259" key="2">
    <source>
        <dbReference type="Pfam" id="PF25917"/>
    </source>
</evidence>
<dbReference type="Gene3D" id="2.40.30.170">
    <property type="match status" value="1"/>
</dbReference>
<dbReference type="NCBIfam" id="TIGR01730">
    <property type="entry name" value="RND_mfp"/>
    <property type="match status" value="1"/>
</dbReference>
<feature type="region of interest" description="Disordered" evidence="1">
    <location>
        <begin position="314"/>
        <end position="353"/>
    </location>
</feature>
<evidence type="ECO:0008006" key="5">
    <source>
        <dbReference type="Google" id="ProtNLM"/>
    </source>
</evidence>
<dbReference type="SUPFAM" id="SSF111369">
    <property type="entry name" value="HlyD-like secretion proteins"/>
    <property type="match status" value="1"/>
</dbReference>
<protein>
    <recommendedName>
        <fullName evidence="5">RND efflux pump membrane fusion protein barrel-sandwich domain-containing protein</fullName>
    </recommendedName>
</protein>
<feature type="domain" description="CusB-like beta-barrel" evidence="3">
    <location>
        <begin position="203"/>
        <end position="273"/>
    </location>
</feature>
<dbReference type="PANTHER" id="PTHR30469:SF33">
    <property type="entry name" value="SLR1207 PROTEIN"/>
    <property type="match status" value="1"/>
</dbReference>
<feature type="compositionally biased region" description="Gly residues" evidence="1">
    <location>
        <begin position="487"/>
        <end position="496"/>
    </location>
</feature>
<feature type="region of interest" description="Disordered" evidence="1">
    <location>
        <begin position="477"/>
        <end position="496"/>
    </location>
</feature>
<dbReference type="GO" id="GO:1990281">
    <property type="term" value="C:efflux pump complex"/>
    <property type="evidence" value="ECO:0007669"/>
    <property type="project" value="TreeGrafter"/>
</dbReference>
<dbReference type="EMBL" id="UINC01000907">
    <property type="protein sequence ID" value="SUZ63064.1"/>
    <property type="molecule type" value="Genomic_DNA"/>
</dbReference>
<dbReference type="InterPro" id="IPR058625">
    <property type="entry name" value="MdtA-like_BSH"/>
</dbReference>
<feature type="compositionally biased region" description="Gly residues" evidence="1">
    <location>
        <begin position="336"/>
        <end position="353"/>
    </location>
</feature>
<dbReference type="GO" id="GO:0015562">
    <property type="term" value="F:efflux transmembrane transporter activity"/>
    <property type="evidence" value="ECO:0007669"/>
    <property type="project" value="TreeGrafter"/>
</dbReference>
<sequence>MLVPIVVACGTDEVEEEESLQTWTVISGDMRLTAEATGNVEPIRAVEVTSKASGEVTRLYVDVGNEVEPGALLAEVDPRDVRNAFDQSQADLEVAQARAEISQAQLTRSEELLESGVISDQEHESRALDFANSRASVVRAETNFELAQLRLDDVIIRAPLAGTILEKNVEEGQVIQSASQNVSGGTTLVIMADLKFMQVRTLVDETDMGDIRAGMPATVTVEAYPQERFMGIVEKIEPQALVQQNVTMFPVIVQLDNDSGLLRPGMNAEVEIELAQESGVLLVPNNALVTPEDVQPASVVLGLEIGTIDTSNLFAGLGDGRGRPTADQTSAREGGRSGGRQGGATRGTGGGRGGAAFDSMRALMASGISQDSALVLLPEIATLFSGRRGGGGGGRGGFSGQGAVEQVGQAEPGEGTSGQQRETSRAVVFVVAADGTTIEPRGVMVGLNDFDFTEVVSGLEEGDLIATIGAADLRASQDEMRNRGRPDFGGGRGGFR</sequence>
<feature type="compositionally biased region" description="Basic and acidic residues" evidence="1">
    <location>
        <begin position="477"/>
        <end position="486"/>
    </location>
</feature>